<feature type="transmembrane region" description="Helical" evidence="8">
    <location>
        <begin position="280"/>
        <end position="302"/>
    </location>
</feature>
<keyword evidence="4 8" id="KW-0812">Transmembrane</keyword>
<name>A0A8H7PSV2_MORIS</name>
<dbReference type="InterPro" id="IPR003663">
    <property type="entry name" value="Sugar/inositol_transpt"/>
</dbReference>
<keyword evidence="11" id="KW-1185">Reference proteome</keyword>
<evidence type="ECO:0000256" key="8">
    <source>
        <dbReference type="SAM" id="Phobius"/>
    </source>
</evidence>
<dbReference type="InterPro" id="IPR005828">
    <property type="entry name" value="MFS_sugar_transport-like"/>
</dbReference>
<dbReference type="PANTHER" id="PTHR48022:SF64">
    <property type="entry name" value="MAJOR FACILITATOR SUPERFAMILY (MFS) PROFILE DOMAIN-CONTAINING PROTEIN"/>
    <property type="match status" value="1"/>
</dbReference>
<keyword evidence="6 8" id="KW-0472">Membrane</keyword>
<dbReference type="PRINTS" id="PR00171">
    <property type="entry name" value="SUGRTRNSPORT"/>
</dbReference>
<dbReference type="EMBL" id="JAEPQZ010000007">
    <property type="protein sequence ID" value="KAG2179145.1"/>
    <property type="molecule type" value="Genomic_DNA"/>
</dbReference>
<evidence type="ECO:0000313" key="11">
    <source>
        <dbReference type="Proteomes" id="UP000654370"/>
    </source>
</evidence>
<evidence type="ECO:0000256" key="2">
    <source>
        <dbReference type="ARBA" id="ARBA00010992"/>
    </source>
</evidence>
<dbReference type="SUPFAM" id="SSF103473">
    <property type="entry name" value="MFS general substrate transporter"/>
    <property type="match status" value="1"/>
</dbReference>
<dbReference type="NCBIfam" id="TIGR00879">
    <property type="entry name" value="SP"/>
    <property type="match status" value="1"/>
</dbReference>
<dbReference type="PROSITE" id="PS50850">
    <property type="entry name" value="MFS"/>
    <property type="match status" value="1"/>
</dbReference>
<organism evidence="10 11">
    <name type="scientific">Mortierella isabellina</name>
    <name type="common">Filamentous fungus</name>
    <name type="synonym">Umbelopsis isabellina</name>
    <dbReference type="NCBI Taxonomy" id="91625"/>
    <lineage>
        <taxon>Eukaryota</taxon>
        <taxon>Fungi</taxon>
        <taxon>Fungi incertae sedis</taxon>
        <taxon>Mucoromycota</taxon>
        <taxon>Mucoromycotina</taxon>
        <taxon>Umbelopsidomycetes</taxon>
        <taxon>Umbelopsidales</taxon>
        <taxon>Umbelopsidaceae</taxon>
        <taxon>Umbelopsis</taxon>
    </lineage>
</organism>
<dbReference type="InterPro" id="IPR005829">
    <property type="entry name" value="Sugar_transporter_CS"/>
</dbReference>
<feature type="transmembrane region" description="Helical" evidence="8">
    <location>
        <begin position="377"/>
        <end position="396"/>
    </location>
</feature>
<feature type="domain" description="Major facilitator superfamily (MFS) profile" evidence="9">
    <location>
        <begin position="32"/>
        <end position="470"/>
    </location>
</feature>
<dbReference type="InterPro" id="IPR050360">
    <property type="entry name" value="MFS_Sugar_Transporters"/>
</dbReference>
<dbReference type="Proteomes" id="UP000654370">
    <property type="component" value="Unassembled WGS sequence"/>
</dbReference>
<keyword evidence="3 7" id="KW-0813">Transport</keyword>
<gene>
    <name evidence="10" type="ORF">INT43_001995</name>
</gene>
<evidence type="ECO:0000256" key="4">
    <source>
        <dbReference type="ARBA" id="ARBA00022692"/>
    </source>
</evidence>
<feature type="transmembrane region" description="Helical" evidence="8">
    <location>
        <begin position="188"/>
        <end position="211"/>
    </location>
</feature>
<dbReference type="GO" id="GO:0005351">
    <property type="term" value="F:carbohydrate:proton symporter activity"/>
    <property type="evidence" value="ECO:0007669"/>
    <property type="project" value="TreeGrafter"/>
</dbReference>
<dbReference type="FunFam" id="1.20.1250.20:FF:000117">
    <property type="entry name" value="MFS hexose transporter"/>
    <property type="match status" value="1"/>
</dbReference>
<reference evidence="10" key="1">
    <citation type="submission" date="2020-12" db="EMBL/GenBank/DDBJ databases">
        <title>Metabolic potential, ecology and presence of endohyphal bacteria is reflected in genomic diversity of Mucoromycotina.</title>
        <authorList>
            <person name="Muszewska A."/>
            <person name="Okrasinska A."/>
            <person name="Steczkiewicz K."/>
            <person name="Drgas O."/>
            <person name="Orlowska M."/>
            <person name="Perlinska-Lenart U."/>
            <person name="Aleksandrzak-Piekarczyk T."/>
            <person name="Szatraj K."/>
            <person name="Zielenkiewicz U."/>
            <person name="Pilsyk S."/>
            <person name="Malc E."/>
            <person name="Mieczkowski P."/>
            <person name="Kruszewska J.S."/>
            <person name="Biernat P."/>
            <person name="Pawlowska J."/>
        </authorList>
    </citation>
    <scope>NUCLEOTIDE SEQUENCE</scope>
    <source>
        <strain evidence="10">WA0000067209</strain>
    </source>
</reference>
<comment type="subcellular location">
    <subcellularLocation>
        <location evidence="1">Membrane</location>
        <topology evidence="1">Multi-pass membrane protein</topology>
    </subcellularLocation>
</comment>
<feature type="transmembrane region" description="Helical" evidence="8">
    <location>
        <begin position="100"/>
        <end position="118"/>
    </location>
</feature>
<dbReference type="InterPro" id="IPR020846">
    <property type="entry name" value="MFS_dom"/>
</dbReference>
<accession>A0A8H7PSV2</accession>
<dbReference type="PANTHER" id="PTHR48022">
    <property type="entry name" value="PLASTIDIC GLUCOSE TRANSPORTER 4"/>
    <property type="match status" value="1"/>
</dbReference>
<dbReference type="AlphaFoldDB" id="A0A8H7PSV2"/>
<evidence type="ECO:0000256" key="6">
    <source>
        <dbReference type="ARBA" id="ARBA00023136"/>
    </source>
</evidence>
<dbReference type="OrthoDB" id="6133115at2759"/>
<dbReference type="Pfam" id="PF00083">
    <property type="entry name" value="Sugar_tr"/>
    <property type="match status" value="1"/>
</dbReference>
<feature type="transmembrane region" description="Helical" evidence="8">
    <location>
        <begin position="447"/>
        <end position="466"/>
    </location>
</feature>
<feature type="transmembrane region" description="Helical" evidence="8">
    <location>
        <begin position="322"/>
        <end position="339"/>
    </location>
</feature>
<dbReference type="InterPro" id="IPR036259">
    <property type="entry name" value="MFS_trans_sf"/>
</dbReference>
<comment type="similarity">
    <text evidence="2 7">Belongs to the major facilitator superfamily. Sugar transporter (TC 2.A.1.1) family.</text>
</comment>
<feature type="transmembrane region" description="Helical" evidence="8">
    <location>
        <begin position="346"/>
        <end position="365"/>
    </location>
</feature>
<protein>
    <recommendedName>
        <fullName evidence="9">Major facilitator superfamily (MFS) profile domain-containing protein</fullName>
    </recommendedName>
</protein>
<evidence type="ECO:0000256" key="1">
    <source>
        <dbReference type="ARBA" id="ARBA00004141"/>
    </source>
</evidence>
<sequence>MLFAKRKQLDNAALNQEKGWASQGGMLVLYWYSWILIINSAINGYDGSMMNGLQVLDTWSGYFNHPSDSQLGLLNAIQQVGGICGLFIASTMTDRLGRRWAIMIGSLIVLLGVGLQSGSTTVEMFIGARFLIGFGTSISGNAAPTLLVEISHPKQRGTMTGIYNASWYLGSIIAAWSTYGTFHITNEWSWRIPSLLQGIFSLIQVFFIFTLPESPRWLISKQKEEQALQILAKLHGNGDENTELVQFEYKEIVETLRLEELAAKRSWLEIVRTSGNRKRAFLVIAVGFFSQWSGNGLVSYYINKVLAGIGITDPNTQFLINGILQIFNLIAAYFGSWLVERVGRRPLFLFATFGMLLSFSCWTGLAAHATGTDAAPGVGSAFVAFIFLYYFFYDIAWSPLTIAYPVEILPFSIRAKGMALSSFAVNIALFFNSYVNPIALGAIGWKYYLVYVIWIMVEIVVIYFFFVETSGYTLEELSVVFDGEGAQISDLDKAALAIQNENAISEANPDEKA</sequence>
<evidence type="ECO:0000256" key="7">
    <source>
        <dbReference type="RuleBase" id="RU003346"/>
    </source>
</evidence>
<feature type="transmembrane region" description="Helical" evidence="8">
    <location>
        <begin position="130"/>
        <end position="150"/>
    </location>
</feature>
<feature type="transmembrane region" description="Helical" evidence="8">
    <location>
        <begin position="417"/>
        <end position="435"/>
    </location>
</feature>
<dbReference type="Gene3D" id="1.20.1250.20">
    <property type="entry name" value="MFS general substrate transporter like domains"/>
    <property type="match status" value="1"/>
</dbReference>
<dbReference type="GO" id="GO:0016020">
    <property type="term" value="C:membrane"/>
    <property type="evidence" value="ECO:0007669"/>
    <property type="project" value="UniProtKB-SubCell"/>
</dbReference>
<feature type="transmembrane region" description="Helical" evidence="8">
    <location>
        <begin position="69"/>
        <end position="88"/>
    </location>
</feature>
<dbReference type="PROSITE" id="PS00216">
    <property type="entry name" value="SUGAR_TRANSPORT_1"/>
    <property type="match status" value="1"/>
</dbReference>
<evidence type="ECO:0000256" key="5">
    <source>
        <dbReference type="ARBA" id="ARBA00022989"/>
    </source>
</evidence>
<evidence type="ECO:0000259" key="9">
    <source>
        <dbReference type="PROSITE" id="PS50850"/>
    </source>
</evidence>
<keyword evidence="5 8" id="KW-1133">Transmembrane helix</keyword>
<comment type="caution">
    <text evidence="10">The sequence shown here is derived from an EMBL/GenBank/DDBJ whole genome shotgun (WGS) entry which is preliminary data.</text>
</comment>
<feature type="transmembrane region" description="Helical" evidence="8">
    <location>
        <begin position="20"/>
        <end position="42"/>
    </location>
</feature>
<proteinExistence type="inferred from homology"/>
<evidence type="ECO:0000313" key="10">
    <source>
        <dbReference type="EMBL" id="KAG2179145.1"/>
    </source>
</evidence>
<evidence type="ECO:0000256" key="3">
    <source>
        <dbReference type="ARBA" id="ARBA00022448"/>
    </source>
</evidence>
<feature type="transmembrane region" description="Helical" evidence="8">
    <location>
        <begin position="162"/>
        <end position="182"/>
    </location>
</feature>